<dbReference type="CDD" id="cd04672">
    <property type="entry name" value="NUDIX_CDP-Chase_like"/>
    <property type="match status" value="1"/>
</dbReference>
<keyword evidence="5" id="KW-1185">Reference proteome</keyword>
<evidence type="ECO:0000313" key="5">
    <source>
        <dbReference type="Proteomes" id="UP000219546"/>
    </source>
</evidence>
<accession>A0A285CMH3</accession>
<dbReference type="AlphaFoldDB" id="A0A285CMH3"/>
<proteinExistence type="predicted"/>
<dbReference type="Gene3D" id="6.10.250.1120">
    <property type="match status" value="1"/>
</dbReference>
<protein>
    <submittedName>
        <fullName evidence="4">ADP-ribose pyrophosphatase YjhB (NUDIX family)</fullName>
    </submittedName>
</protein>
<dbReference type="Gene3D" id="3.90.79.10">
    <property type="entry name" value="Nucleoside Triphosphate Pyrophosphohydrolase"/>
    <property type="match status" value="1"/>
</dbReference>
<comment type="cofactor">
    <cofactor evidence="1">
        <name>Mg(2+)</name>
        <dbReference type="ChEBI" id="CHEBI:18420"/>
    </cofactor>
</comment>
<dbReference type="EMBL" id="OAOP01000002">
    <property type="protein sequence ID" value="SNX68615.1"/>
    <property type="molecule type" value="Genomic_DNA"/>
</dbReference>
<feature type="domain" description="Nudix hydrolase" evidence="3">
    <location>
        <begin position="77"/>
        <end position="203"/>
    </location>
</feature>
<evidence type="ECO:0000256" key="1">
    <source>
        <dbReference type="ARBA" id="ARBA00001946"/>
    </source>
</evidence>
<evidence type="ECO:0000313" key="4">
    <source>
        <dbReference type="EMBL" id="SNX68615.1"/>
    </source>
</evidence>
<sequence length="216" mass="24827">MYTHIEKGGAFMEEQWLKWAKQLQAIAQAGLAYSKDVFDIERFKMIRIISLDIMAHHTDMEIKKIKDLFANDTGYPTPKVDVRAAVFYSDQILMVQEKSDGKWSLPGGWADIGYTPAEIAVKEVKEETGFDVKPVKLIAVFDKKCHPHPPSPFHVYKMMFQCELLGGKAKDSIETSDVRFFSENQLPPLSIHRITKEQIELAFYHLKNPQTPVYFD</sequence>
<dbReference type="Pfam" id="PF12535">
    <property type="entry name" value="Nudix_N"/>
    <property type="match status" value="1"/>
</dbReference>
<evidence type="ECO:0000256" key="2">
    <source>
        <dbReference type="ARBA" id="ARBA00022801"/>
    </source>
</evidence>
<name>A0A285CMH3_9BACI</name>
<dbReference type="InterPro" id="IPR015797">
    <property type="entry name" value="NUDIX_hydrolase-like_dom_sf"/>
</dbReference>
<keyword evidence="2" id="KW-0378">Hydrolase</keyword>
<dbReference type="Proteomes" id="UP000219546">
    <property type="component" value="Unassembled WGS sequence"/>
</dbReference>
<dbReference type="GO" id="GO:0016787">
    <property type="term" value="F:hydrolase activity"/>
    <property type="evidence" value="ECO:0007669"/>
    <property type="project" value="UniProtKB-KW"/>
</dbReference>
<dbReference type="PANTHER" id="PTHR43046:SF16">
    <property type="entry name" value="ADP-RIBOSE PYROPHOSPHATASE YJHB-RELATED"/>
    <property type="match status" value="1"/>
</dbReference>
<gene>
    <name evidence="4" type="ORF">SAMN05877753_102622</name>
</gene>
<dbReference type="SUPFAM" id="SSF55811">
    <property type="entry name" value="Nudix"/>
    <property type="match status" value="1"/>
</dbReference>
<dbReference type="PANTHER" id="PTHR43046">
    <property type="entry name" value="GDP-MANNOSE MANNOSYL HYDROLASE"/>
    <property type="match status" value="1"/>
</dbReference>
<dbReference type="Pfam" id="PF00293">
    <property type="entry name" value="NUDIX"/>
    <property type="match status" value="1"/>
</dbReference>
<dbReference type="InterPro" id="IPR000086">
    <property type="entry name" value="NUDIX_hydrolase_dom"/>
</dbReference>
<organism evidence="4 5">
    <name type="scientific">Bacillus oleivorans</name>
    <dbReference type="NCBI Taxonomy" id="1448271"/>
    <lineage>
        <taxon>Bacteria</taxon>
        <taxon>Bacillati</taxon>
        <taxon>Bacillota</taxon>
        <taxon>Bacilli</taxon>
        <taxon>Bacillales</taxon>
        <taxon>Bacillaceae</taxon>
        <taxon>Bacillus</taxon>
    </lineage>
</organism>
<evidence type="ECO:0000259" key="3">
    <source>
        <dbReference type="PROSITE" id="PS51462"/>
    </source>
</evidence>
<dbReference type="InterPro" id="IPR059176">
    <property type="entry name" value="UDP-X_N"/>
</dbReference>
<reference evidence="4 5" key="1">
    <citation type="submission" date="2017-08" db="EMBL/GenBank/DDBJ databases">
        <authorList>
            <person name="de Groot N.N."/>
        </authorList>
    </citation>
    <scope>NUCLEOTIDE SEQUENCE [LARGE SCALE GENOMIC DNA]</scope>
    <source>
        <strain evidence="4 5">JC228</strain>
    </source>
</reference>
<dbReference type="PROSITE" id="PS51462">
    <property type="entry name" value="NUDIX"/>
    <property type="match status" value="1"/>
</dbReference>